<keyword evidence="2" id="KW-1185">Reference proteome</keyword>
<accession>A0AAD3XUM2</accession>
<evidence type="ECO:0000313" key="1">
    <source>
        <dbReference type="EMBL" id="GMH16906.1"/>
    </source>
</evidence>
<organism evidence="1 2">
    <name type="scientific">Nepenthes gracilis</name>
    <name type="common">Slender pitcher plant</name>
    <dbReference type="NCBI Taxonomy" id="150966"/>
    <lineage>
        <taxon>Eukaryota</taxon>
        <taxon>Viridiplantae</taxon>
        <taxon>Streptophyta</taxon>
        <taxon>Embryophyta</taxon>
        <taxon>Tracheophyta</taxon>
        <taxon>Spermatophyta</taxon>
        <taxon>Magnoliopsida</taxon>
        <taxon>eudicotyledons</taxon>
        <taxon>Gunneridae</taxon>
        <taxon>Pentapetalae</taxon>
        <taxon>Caryophyllales</taxon>
        <taxon>Nepenthaceae</taxon>
        <taxon>Nepenthes</taxon>
    </lineage>
</organism>
<evidence type="ECO:0000313" key="2">
    <source>
        <dbReference type="Proteomes" id="UP001279734"/>
    </source>
</evidence>
<name>A0AAD3XUM2_NEPGR</name>
<sequence length="78" mass="8277">MPLFNAPARYVNLAFPSFVGFGLGYLGLGVERCSAALKVHADDLVVGYSTRCCGIVVILLEPLIETNGSWSWVSGCGP</sequence>
<proteinExistence type="predicted"/>
<gene>
    <name evidence="1" type="ORF">Nepgr_018747</name>
</gene>
<comment type="caution">
    <text evidence="1">The sequence shown here is derived from an EMBL/GenBank/DDBJ whole genome shotgun (WGS) entry which is preliminary data.</text>
</comment>
<protein>
    <submittedName>
        <fullName evidence="1">Uncharacterized protein</fullName>
    </submittedName>
</protein>
<reference evidence="1" key="1">
    <citation type="submission" date="2023-05" db="EMBL/GenBank/DDBJ databases">
        <title>Nepenthes gracilis genome sequencing.</title>
        <authorList>
            <person name="Fukushima K."/>
        </authorList>
    </citation>
    <scope>NUCLEOTIDE SEQUENCE</scope>
    <source>
        <strain evidence="1">SING2019-196</strain>
    </source>
</reference>
<dbReference type="AlphaFoldDB" id="A0AAD3XUM2"/>
<dbReference type="Proteomes" id="UP001279734">
    <property type="component" value="Unassembled WGS sequence"/>
</dbReference>
<dbReference type="EMBL" id="BSYO01000017">
    <property type="protein sequence ID" value="GMH16906.1"/>
    <property type="molecule type" value="Genomic_DNA"/>
</dbReference>